<accession>A0A848DPS3</accession>
<feature type="transmembrane region" description="Helical" evidence="8">
    <location>
        <begin position="26"/>
        <end position="47"/>
    </location>
</feature>
<evidence type="ECO:0000256" key="7">
    <source>
        <dbReference type="RuleBase" id="RU003942"/>
    </source>
</evidence>
<dbReference type="PANTHER" id="PTHR30561">
    <property type="entry name" value="SMR FAMILY PROTON-DEPENDENT DRUG EFFLUX TRANSPORTER SUGE"/>
    <property type="match status" value="1"/>
</dbReference>
<evidence type="ECO:0000313" key="10">
    <source>
        <dbReference type="Proteomes" id="UP000586918"/>
    </source>
</evidence>
<evidence type="ECO:0000256" key="4">
    <source>
        <dbReference type="ARBA" id="ARBA00022692"/>
    </source>
</evidence>
<dbReference type="InterPro" id="IPR045324">
    <property type="entry name" value="Small_multidrug_res"/>
</dbReference>
<evidence type="ECO:0000256" key="6">
    <source>
        <dbReference type="ARBA" id="ARBA00023136"/>
    </source>
</evidence>
<keyword evidence="4 7" id="KW-0812">Transmembrane</keyword>
<dbReference type="AlphaFoldDB" id="A0A848DPS3"/>
<feature type="transmembrane region" description="Helical" evidence="8">
    <location>
        <begin position="59"/>
        <end position="79"/>
    </location>
</feature>
<evidence type="ECO:0000256" key="3">
    <source>
        <dbReference type="ARBA" id="ARBA00022475"/>
    </source>
</evidence>
<organism evidence="9 10">
    <name type="scientific">Pseudonocardia bannensis</name>
    <dbReference type="NCBI Taxonomy" id="630973"/>
    <lineage>
        <taxon>Bacteria</taxon>
        <taxon>Bacillati</taxon>
        <taxon>Actinomycetota</taxon>
        <taxon>Actinomycetes</taxon>
        <taxon>Pseudonocardiales</taxon>
        <taxon>Pseudonocardiaceae</taxon>
        <taxon>Pseudonocardia</taxon>
    </lineage>
</organism>
<evidence type="ECO:0000256" key="2">
    <source>
        <dbReference type="ARBA" id="ARBA00022448"/>
    </source>
</evidence>
<keyword evidence="6 8" id="KW-0472">Membrane</keyword>
<dbReference type="Pfam" id="PF00893">
    <property type="entry name" value="Multi_Drug_Res"/>
    <property type="match status" value="1"/>
</dbReference>
<comment type="similarity">
    <text evidence="7">Belongs to the drug/metabolite transporter (DMT) superfamily. Small multidrug resistance (SMR) (TC 2.A.7.1) family.</text>
</comment>
<proteinExistence type="inferred from homology"/>
<dbReference type="RefSeq" id="WP_169415008.1">
    <property type="nucleotide sequence ID" value="NZ_JAAXKZ010000104.1"/>
</dbReference>
<name>A0A848DPS3_9PSEU</name>
<dbReference type="SUPFAM" id="SSF103481">
    <property type="entry name" value="Multidrug resistance efflux transporter EmrE"/>
    <property type="match status" value="1"/>
</dbReference>
<evidence type="ECO:0000256" key="8">
    <source>
        <dbReference type="SAM" id="Phobius"/>
    </source>
</evidence>
<keyword evidence="2" id="KW-0813">Transport</keyword>
<keyword evidence="5 8" id="KW-1133">Transmembrane helix</keyword>
<comment type="subcellular location">
    <subcellularLocation>
        <location evidence="1 7">Cell membrane</location>
        <topology evidence="1 7">Multi-pass membrane protein</topology>
    </subcellularLocation>
</comment>
<dbReference type="EMBL" id="JAAXKZ010000104">
    <property type="protein sequence ID" value="NMH94324.1"/>
    <property type="molecule type" value="Genomic_DNA"/>
</dbReference>
<dbReference type="GO" id="GO:0005886">
    <property type="term" value="C:plasma membrane"/>
    <property type="evidence" value="ECO:0007669"/>
    <property type="project" value="UniProtKB-SubCell"/>
</dbReference>
<evidence type="ECO:0000256" key="5">
    <source>
        <dbReference type="ARBA" id="ARBA00022989"/>
    </source>
</evidence>
<dbReference type="PANTHER" id="PTHR30561:SF1">
    <property type="entry name" value="MULTIDRUG TRANSPORTER EMRE"/>
    <property type="match status" value="1"/>
</dbReference>
<reference evidence="9 10" key="1">
    <citation type="submission" date="2020-04" db="EMBL/GenBank/DDBJ databases">
        <authorList>
            <person name="Klaysubun C."/>
            <person name="Duangmal K."/>
            <person name="Lipun K."/>
        </authorList>
    </citation>
    <scope>NUCLEOTIDE SEQUENCE [LARGE SCALE GENOMIC DNA]</scope>
    <source>
        <strain evidence="9 10">DSM 45300</strain>
    </source>
</reference>
<keyword evidence="3" id="KW-1003">Cell membrane</keyword>
<feature type="transmembrane region" description="Helical" evidence="8">
    <location>
        <begin position="85"/>
        <end position="103"/>
    </location>
</feature>
<dbReference type="Proteomes" id="UP000586918">
    <property type="component" value="Unassembled WGS sequence"/>
</dbReference>
<dbReference type="Gene3D" id="1.10.3730.20">
    <property type="match status" value="1"/>
</dbReference>
<gene>
    <name evidence="9" type="ORF">HF519_22640</name>
</gene>
<comment type="caution">
    <text evidence="9">The sequence shown here is derived from an EMBL/GenBank/DDBJ whole genome shotgun (WGS) entry which is preliminary data.</text>
</comment>
<dbReference type="InterPro" id="IPR000390">
    <property type="entry name" value="Small_drug/metabolite_transptr"/>
</dbReference>
<keyword evidence="10" id="KW-1185">Reference proteome</keyword>
<evidence type="ECO:0000256" key="1">
    <source>
        <dbReference type="ARBA" id="ARBA00004651"/>
    </source>
</evidence>
<dbReference type="InterPro" id="IPR037185">
    <property type="entry name" value="EmrE-like"/>
</dbReference>
<dbReference type="GO" id="GO:0022857">
    <property type="term" value="F:transmembrane transporter activity"/>
    <property type="evidence" value="ECO:0007669"/>
    <property type="project" value="InterPro"/>
</dbReference>
<evidence type="ECO:0000313" key="9">
    <source>
        <dbReference type="EMBL" id="NMH94324.1"/>
    </source>
</evidence>
<dbReference type="FunFam" id="1.10.3730.20:FF:000001">
    <property type="entry name" value="Quaternary ammonium compound resistance transporter SugE"/>
    <property type="match status" value="1"/>
</dbReference>
<sequence>MAWLWLIGAIIMEVVGTTSLKLSAGFTRLLPSIGVVLGYGAAFVLLGQALKGFEVGTAYALWSAIGTALIVLVGVVFLGESLNPAKIAGVLLVIAGVVLLNLGGAH</sequence>
<protein>
    <submittedName>
        <fullName evidence="9">Multidrug efflux SMR transporter</fullName>
    </submittedName>
</protein>